<comment type="caution">
    <text evidence="14">The sequence shown here is derived from an EMBL/GenBank/DDBJ whole genome shotgun (WGS) entry which is preliminary data.</text>
</comment>
<dbReference type="GO" id="GO:0003677">
    <property type="term" value="F:DNA binding"/>
    <property type="evidence" value="ECO:0007669"/>
    <property type="project" value="UniProtKB-KW"/>
</dbReference>
<dbReference type="SUPFAM" id="SSF46785">
    <property type="entry name" value="Winged helix' DNA-binding domain"/>
    <property type="match status" value="1"/>
</dbReference>
<name>H1D081_9FIRM</name>
<evidence type="ECO:0000256" key="4">
    <source>
        <dbReference type="ARBA" id="ARBA00022490"/>
    </source>
</evidence>
<dbReference type="STRING" id="742743.HMPREF9453_01019"/>
<keyword evidence="15" id="KW-1185">Reference proteome</keyword>
<evidence type="ECO:0000256" key="7">
    <source>
        <dbReference type="ARBA" id="ARBA00023015"/>
    </source>
</evidence>
<dbReference type="GO" id="GO:0046914">
    <property type="term" value="F:transition metal ion binding"/>
    <property type="evidence" value="ECO:0007669"/>
    <property type="project" value="InterPro"/>
</dbReference>
<dbReference type="Gene3D" id="2.30.30.90">
    <property type="match status" value="1"/>
</dbReference>
<dbReference type="PANTHER" id="PTHR33238:SF11">
    <property type="entry name" value="TRANSCRIPTIONAL REGULATOR MNTR"/>
    <property type="match status" value="1"/>
</dbReference>
<dbReference type="InterPro" id="IPR008988">
    <property type="entry name" value="Transcriptional_repressor_C"/>
</dbReference>
<dbReference type="PATRIC" id="fig|742743.3.peg.1040"/>
<dbReference type="Pfam" id="PF01325">
    <property type="entry name" value="Fe_dep_repress"/>
    <property type="match status" value="1"/>
</dbReference>
<dbReference type="InterPro" id="IPR022687">
    <property type="entry name" value="HTH_DTXR"/>
</dbReference>
<dbReference type="HOGENOM" id="CLU_069532_0_2_9"/>
<evidence type="ECO:0000256" key="8">
    <source>
        <dbReference type="ARBA" id="ARBA00023125"/>
    </source>
</evidence>
<dbReference type="InterPro" id="IPR050536">
    <property type="entry name" value="DtxR_MntR_Metal-Reg"/>
</dbReference>
<dbReference type="InterPro" id="IPR036421">
    <property type="entry name" value="Fe_dep_repressor_sf"/>
</dbReference>
<evidence type="ECO:0000256" key="3">
    <source>
        <dbReference type="ARBA" id="ARBA00011738"/>
    </source>
</evidence>
<dbReference type="Pfam" id="PF02742">
    <property type="entry name" value="Fe_dep_repr_C"/>
    <property type="match status" value="1"/>
</dbReference>
<dbReference type="GO" id="GO:0046983">
    <property type="term" value="F:protein dimerization activity"/>
    <property type="evidence" value="ECO:0007669"/>
    <property type="project" value="InterPro"/>
</dbReference>
<dbReference type="AlphaFoldDB" id="H1D081"/>
<keyword evidence="7" id="KW-0805">Transcription regulation</keyword>
<dbReference type="Proteomes" id="UP000003277">
    <property type="component" value="Unassembled WGS sequence"/>
</dbReference>
<dbReference type="InterPro" id="IPR038157">
    <property type="entry name" value="FeoA_core_dom"/>
</dbReference>
<dbReference type="SMART" id="SM00899">
    <property type="entry name" value="FeoA"/>
    <property type="match status" value="1"/>
</dbReference>
<dbReference type="InterPro" id="IPR007167">
    <property type="entry name" value="Fe-transptr_FeoA-like"/>
</dbReference>
<keyword evidence="5" id="KW-0678">Repressor</keyword>
<keyword evidence="8" id="KW-0238">DNA-binding</keyword>
<dbReference type="Pfam" id="PF04023">
    <property type="entry name" value="FeoA"/>
    <property type="match status" value="1"/>
</dbReference>
<dbReference type="PROSITE" id="PS50944">
    <property type="entry name" value="HTH_DTXR"/>
    <property type="match status" value="1"/>
</dbReference>
<keyword evidence="11" id="KW-0464">Manganese</keyword>
<evidence type="ECO:0000313" key="15">
    <source>
        <dbReference type="Proteomes" id="UP000003277"/>
    </source>
</evidence>
<evidence type="ECO:0000259" key="13">
    <source>
        <dbReference type="PROSITE" id="PS50944"/>
    </source>
</evidence>
<evidence type="ECO:0000256" key="10">
    <source>
        <dbReference type="ARBA" id="ARBA00023163"/>
    </source>
</evidence>
<dbReference type="Gene3D" id="1.10.10.10">
    <property type="entry name" value="Winged helix-like DNA-binding domain superfamily/Winged helix DNA-binding domain"/>
    <property type="match status" value="1"/>
</dbReference>
<keyword evidence="9" id="KW-0010">Activator</keyword>
<dbReference type="EMBL" id="ADLT01000029">
    <property type="protein sequence ID" value="EHO63032.1"/>
    <property type="molecule type" value="Genomic_DNA"/>
</dbReference>
<dbReference type="InterPro" id="IPR036388">
    <property type="entry name" value="WH-like_DNA-bd_sf"/>
</dbReference>
<evidence type="ECO:0000256" key="12">
    <source>
        <dbReference type="ARBA" id="ARBA00032593"/>
    </source>
</evidence>
<dbReference type="SMART" id="SM00529">
    <property type="entry name" value="HTH_DTXR"/>
    <property type="match status" value="1"/>
</dbReference>
<proteinExistence type="inferred from homology"/>
<comment type="similarity">
    <text evidence="2">Belongs to the DtxR/MntR family.</text>
</comment>
<comment type="subunit">
    <text evidence="3">Homodimer.</text>
</comment>
<evidence type="ECO:0000256" key="11">
    <source>
        <dbReference type="ARBA" id="ARBA00023211"/>
    </source>
</evidence>
<dbReference type="InterPro" id="IPR036390">
    <property type="entry name" value="WH_DNA-bd_sf"/>
</dbReference>
<organism evidence="14 15">
    <name type="scientific">Dialister succinatiphilus YIT 11850</name>
    <dbReference type="NCBI Taxonomy" id="742743"/>
    <lineage>
        <taxon>Bacteria</taxon>
        <taxon>Bacillati</taxon>
        <taxon>Bacillota</taxon>
        <taxon>Negativicutes</taxon>
        <taxon>Veillonellales</taxon>
        <taxon>Veillonellaceae</taxon>
        <taxon>Dialister</taxon>
    </lineage>
</organism>
<feature type="domain" description="HTH dtxR-type" evidence="13">
    <location>
        <begin position="1"/>
        <end position="62"/>
    </location>
</feature>
<evidence type="ECO:0000256" key="5">
    <source>
        <dbReference type="ARBA" id="ARBA00022491"/>
    </source>
</evidence>
<evidence type="ECO:0000256" key="9">
    <source>
        <dbReference type="ARBA" id="ARBA00023159"/>
    </source>
</evidence>
<evidence type="ECO:0000313" key="14">
    <source>
        <dbReference type="EMBL" id="EHO63032.1"/>
    </source>
</evidence>
<evidence type="ECO:0000256" key="6">
    <source>
        <dbReference type="ARBA" id="ARBA00023004"/>
    </source>
</evidence>
<keyword evidence="6" id="KW-0408">Iron</keyword>
<dbReference type="SUPFAM" id="SSF47979">
    <property type="entry name" value="Iron-dependent repressor protein, dimerization domain"/>
    <property type="match status" value="1"/>
</dbReference>
<sequence>MTSGKEDYLKAIYLLSENHDIVTNKELSQTLQVSPPSVSEMITKLQKQGYVDYTAYKGSKMTRKGRKEAGRLLRYHALWEVFLVNYLHFSWSQAHEMAEGLEHQTNDILSEKLEAYLNHPTHCPHGDPIPRKDGSRLGITRERLADLEVGDTTHIRRIMEDYSLMDYLQSRGIDIDMEVKVKEKEPYEGPILLETPKGDISLSYKAAQRIFVDDKK</sequence>
<dbReference type="GO" id="GO:0005737">
    <property type="term" value="C:cytoplasm"/>
    <property type="evidence" value="ECO:0007669"/>
    <property type="project" value="UniProtKB-SubCell"/>
</dbReference>
<dbReference type="SUPFAM" id="SSF50037">
    <property type="entry name" value="C-terminal domain of transcriptional repressors"/>
    <property type="match status" value="1"/>
</dbReference>
<evidence type="ECO:0000256" key="2">
    <source>
        <dbReference type="ARBA" id="ARBA00007871"/>
    </source>
</evidence>
<dbReference type="eggNOG" id="COG1321">
    <property type="taxonomic scope" value="Bacteria"/>
</dbReference>
<dbReference type="OrthoDB" id="9791355at2"/>
<evidence type="ECO:0000256" key="1">
    <source>
        <dbReference type="ARBA" id="ARBA00004496"/>
    </source>
</evidence>
<accession>H1D081</accession>
<dbReference type="RefSeq" id="WP_008859514.1">
    <property type="nucleotide sequence ID" value="NZ_JH591187.1"/>
</dbReference>
<dbReference type="GO" id="GO:0003700">
    <property type="term" value="F:DNA-binding transcription factor activity"/>
    <property type="evidence" value="ECO:0007669"/>
    <property type="project" value="InterPro"/>
</dbReference>
<keyword evidence="10" id="KW-0804">Transcription</keyword>
<dbReference type="Gene3D" id="1.10.60.10">
    <property type="entry name" value="Iron dependent repressor, metal binding and dimerisation domain"/>
    <property type="match status" value="1"/>
</dbReference>
<dbReference type="PANTHER" id="PTHR33238">
    <property type="entry name" value="IRON (METAL) DEPENDENT REPRESSOR, DTXR FAMILY"/>
    <property type="match status" value="1"/>
</dbReference>
<dbReference type="InterPro" id="IPR022689">
    <property type="entry name" value="Iron_dep_repressor"/>
</dbReference>
<dbReference type="InterPro" id="IPR001367">
    <property type="entry name" value="Fe_dep_repressor"/>
</dbReference>
<gene>
    <name evidence="14" type="ORF">HMPREF9453_01019</name>
</gene>
<comment type="subcellular location">
    <subcellularLocation>
        <location evidence="1">Cytoplasm</location>
    </subcellularLocation>
</comment>
<protein>
    <recommendedName>
        <fullName evidence="12">Manganese transport regulator</fullName>
    </recommendedName>
</protein>
<keyword evidence="4" id="KW-0963">Cytoplasm</keyword>
<reference evidence="14 15" key="1">
    <citation type="submission" date="2011-11" db="EMBL/GenBank/DDBJ databases">
        <title>The Genome Sequence of Dialister succinatiphilus YIT 11850.</title>
        <authorList>
            <consortium name="The Broad Institute Genome Sequencing Platform"/>
            <person name="Earl A."/>
            <person name="Ward D."/>
            <person name="Feldgarden M."/>
            <person name="Gevers D."/>
            <person name="Morotomi M."/>
            <person name="Young S.K."/>
            <person name="Zeng Q."/>
            <person name="Gargeya S."/>
            <person name="Fitzgerald M."/>
            <person name="Haas B."/>
            <person name="Abouelleil A."/>
            <person name="Alvarado L."/>
            <person name="Arachchi H.M."/>
            <person name="Berlin A."/>
            <person name="Brown A."/>
            <person name="Chapman S.B."/>
            <person name="Dunbar C."/>
            <person name="Gearin G."/>
            <person name="Goldberg J."/>
            <person name="Griggs A."/>
            <person name="Gujja S."/>
            <person name="Heiman D."/>
            <person name="Howarth C."/>
            <person name="Lui A."/>
            <person name="MacDonald P.J.P."/>
            <person name="Montmayeur A."/>
            <person name="Murphy C."/>
            <person name="Neiman D."/>
            <person name="Pearson M."/>
            <person name="Priest M."/>
            <person name="Roberts A."/>
            <person name="Saif S."/>
            <person name="Shea T."/>
            <person name="Sisk P."/>
            <person name="Stolte C."/>
            <person name="Sykes S."/>
            <person name="Wortman J."/>
            <person name="Nusbaum C."/>
            <person name="Birren B."/>
        </authorList>
    </citation>
    <scope>NUCLEOTIDE SEQUENCE [LARGE SCALE GENOMIC DNA]</scope>
    <source>
        <strain evidence="14 15">YIT 11850</strain>
    </source>
</reference>